<sequence>MKPRPIFLSPHPDDAVWSCGPLLLAARDRGEDPLVVTVFDGDPQDGGVAAEGWRRLAAPDLRRLENTRALDRLGIEGLSLGFVDAALRGTREAPACCAPEDLTGELSDMDSPLVERLRARLAPVLADALLVHAPVAGTGTHVDHRLLRAALGASSMAAPLILYEDFPYPVPSPPTGFAARTEPADIGAWIAAAGLYRSQIAALFAGRDAFESALRAFAAARGHGTGERYGIRVWAESAAR</sequence>
<dbReference type="InterPro" id="IPR024078">
    <property type="entry name" value="LmbE-like_dom_sf"/>
</dbReference>
<dbReference type="OrthoDB" id="9790023at2"/>
<accession>A0A857C2M5</accession>
<organism evidence="1 2">
    <name type="scientific">Stappia indica</name>
    <dbReference type="NCBI Taxonomy" id="538381"/>
    <lineage>
        <taxon>Bacteria</taxon>
        <taxon>Pseudomonadati</taxon>
        <taxon>Pseudomonadota</taxon>
        <taxon>Alphaproteobacteria</taxon>
        <taxon>Hyphomicrobiales</taxon>
        <taxon>Stappiaceae</taxon>
        <taxon>Stappia</taxon>
    </lineage>
</organism>
<evidence type="ECO:0000313" key="1">
    <source>
        <dbReference type="EMBL" id="QGZ33213.1"/>
    </source>
</evidence>
<dbReference type="Pfam" id="PF02585">
    <property type="entry name" value="PIG-L"/>
    <property type="match status" value="1"/>
</dbReference>
<dbReference type="Gene3D" id="3.40.50.10320">
    <property type="entry name" value="LmbE-like"/>
    <property type="match status" value="1"/>
</dbReference>
<dbReference type="KEGG" id="siw:GH266_01045"/>
<dbReference type="InterPro" id="IPR003737">
    <property type="entry name" value="GlcNAc_PI_deacetylase-related"/>
</dbReference>
<dbReference type="RefSeq" id="WP_158192238.1">
    <property type="nucleotide sequence ID" value="NZ_CP046908.1"/>
</dbReference>
<dbReference type="EMBL" id="CP046908">
    <property type="protein sequence ID" value="QGZ33213.1"/>
    <property type="molecule type" value="Genomic_DNA"/>
</dbReference>
<protein>
    <recommendedName>
        <fullName evidence="3">N-acetylglucosaminyl deacetylase, LmbE family</fullName>
    </recommendedName>
</protein>
<reference evidence="1 2" key="1">
    <citation type="submission" date="2019-12" db="EMBL/GenBank/DDBJ databases">
        <title>The genome of Stappia indica PHM037.</title>
        <authorList>
            <person name="Kacar D."/>
            <person name="Galan B."/>
            <person name="Canedo L."/>
            <person name="Rodriguez P."/>
            <person name="de la Calle F."/>
            <person name="Garcia J.L."/>
        </authorList>
    </citation>
    <scope>NUCLEOTIDE SEQUENCE [LARGE SCALE GENOMIC DNA]</scope>
    <source>
        <strain evidence="1 2">PHM037</strain>
    </source>
</reference>
<evidence type="ECO:0000313" key="2">
    <source>
        <dbReference type="Proteomes" id="UP000435648"/>
    </source>
</evidence>
<dbReference type="SUPFAM" id="SSF102588">
    <property type="entry name" value="LmbE-like"/>
    <property type="match status" value="1"/>
</dbReference>
<proteinExistence type="predicted"/>
<name>A0A857C2M5_9HYPH</name>
<dbReference type="AlphaFoldDB" id="A0A857C2M5"/>
<gene>
    <name evidence="1" type="ORF">GH266_01045</name>
</gene>
<dbReference type="Proteomes" id="UP000435648">
    <property type="component" value="Chromosome"/>
</dbReference>
<evidence type="ECO:0008006" key="3">
    <source>
        <dbReference type="Google" id="ProtNLM"/>
    </source>
</evidence>